<dbReference type="EMBL" id="PVWG01000007">
    <property type="protein sequence ID" value="PSB20190.1"/>
    <property type="molecule type" value="Genomic_DNA"/>
</dbReference>
<dbReference type="SMART" id="SM00880">
    <property type="entry name" value="CHAD"/>
    <property type="match status" value="1"/>
</dbReference>
<dbReference type="Proteomes" id="UP000238634">
    <property type="component" value="Unassembled WGS sequence"/>
</dbReference>
<organism evidence="2 3">
    <name type="scientific">Phormidesmis priestleyi ULC007</name>
    <dbReference type="NCBI Taxonomy" id="1920490"/>
    <lineage>
        <taxon>Bacteria</taxon>
        <taxon>Bacillati</taxon>
        <taxon>Cyanobacteriota</taxon>
        <taxon>Cyanophyceae</taxon>
        <taxon>Leptolyngbyales</taxon>
        <taxon>Leptolyngbyaceae</taxon>
        <taxon>Phormidesmis</taxon>
    </lineage>
</organism>
<evidence type="ECO:0000313" key="3">
    <source>
        <dbReference type="Proteomes" id="UP000238634"/>
    </source>
</evidence>
<comment type="caution">
    <text evidence="2">The sequence shown here is derived from an EMBL/GenBank/DDBJ whole genome shotgun (WGS) entry which is preliminary data.</text>
</comment>
<dbReference type="OrthoDB" id="9777271at2"/>
<dbReference type="PANTHER" id="PTHR39339:SF1">
    <property type="entry name" value="CHAD DOMAIN-CONTAINING PROTEIN"/>
    <property type="match status" value="1"/>
</dbReference>
<reference evidence="2 3" key="1">
    <citation type="submission" date="2018-02" db="EMBL/GenBank/DDBJ databases">
        <authorList>
            <person name="Cohen D.B."/>
            <person name="Kent A.D."/>
        </authorList>
    </citation>
    <scope>NUCLEOTIDE SEQUENCE [LARGE SCALE GENOMIC DNA]</scope>
    <source>
        <strain evidence="2 3">ULC007</strain>
    </source>
</reference>
<accession>A0A2T1DI56</accession>
<dbReference type="PANTHER" id="PTHR39339">
    <property type="entry name" value="SLR1444 PROTEIN"/>
    <property type="match status" value="1"/>
</dbReference>
<reference evidence="2 3" key="2">
    <citation type="submission" date="2018-03" db="EMBL/GenBank/DDBJ databases">
        <title>The ancient ancestry and fast evolution of plastids.</title>
        <authorList>
            <person name="Moore K.R."/>
            <person name="Magnabosco C."/>
            <person name="Momper L."/>
            <person name="Gold D.A."/>
            <person name="Bosak T."/>
            <person name="Fournier G.P."/>
        </authorList>
    </citation>
    <scope>NUCLEOTIDE SEQUENCE [LARGE SCALE GENOMIC DNA]</scope>
    <source>
        <strain evidence="2 3">ULC007</strain>
    </source>
</reference>
<gene>
    <name evidence="2" type="ORF">C7B65_09070</name>
</gene>
<dbReference type="InterPro" id="IPR038186">
    <property type="entry name" value="CHAD_dom_sf"/>
</dbReference>
<evidence type="ECO:0000313" key="2">
    <source>
        <dbReference type="EMBL" id="PSB20190.1"/>
    </source>
</evidence>
<dbReference type="Pfam" id="PF05235">
    <property type="entry name" value="CHAD"/>
    <property type="match status" value="1"/>
</dbReference>
<protein>
    <submittedName>
        <fullName evidence="2">CHAD domain-containing protein</fullName>
    </submittedName>
</protein>
<proteinExistence type="predicted"/>
<dbReference type="Gene3D" id="1.40.20.10">
    <property type="entry name" value="CHAD domain"/>
    <property type="match status" value="1"/>
</dbReference>
<dbReference type="InterPro" id="IPR007899">
    <property type="entry name" value="CHAD_dom"/>
</dbReference>
<name>A0A2T1DI56_9CYAN</name>
<dbReference type="PROSITE" id="PS51708">
    <property type="entry name" value="CHAD"/>
    <property type="match status" value="1"/>
</dbReference>
<evidence type="ECO:0000259" key="1">
    <source>
        <dbReference type="PROSITE" id="PS51708"/>
    </source>
</evidence>
<dbReference type="AlphaFoldDB" id="A0A2T1DI56"/>
<feature type="domain" description="CHAD" evidence="1">
    <location>
        <begin position="11"/>
        <end position="312"/>
    </location>
</feature>
<sequence>MYTEEKKVTQLATLDSFAYSAIEKHFKKSIKHESDVLDDKDPELLHQMRVGLRRLRTAVDVFDFAVDLPKPISDRTISKIAHSLGAVRDLDVLTAELNSQQQSSLPIAEQNRLETLLKKMNKQRKRDFAHLQQTLKGSDYDALKDALKGWLKKPHYQSIAQLPIQEVLPDLLLPLISETLLHPAWLVNANFENGAAIVHSIHPEMLDDFIKQHGPTLHDLRKQMKRVRYQTELFVDFYDSAYAEQIEDFKAIQEVLGQIQDRAVLQGYLGSQIKESVQDVYPTLSKQLDQKVADALRTWQTLQQRYLDPEFRKKLRSLI</sequence>
<keyword evidence="3" id="KW-1185">Reference proteome</keyword>
<dbReference type="STRING" id="1920490.GCA_001895925_03690"/>
<dbReference type="RefSeq" id="WP_073070724.1">
    <property type="nucleotide sequence ID" value="NZ_MPPI01000009.1"/>
</dbReference>